<dbReference type="PANTHER" id="PTHR43245:SF46">
    <property type="entry name" value="NUCLEOSIDE-DIPHOSPHATE-SUGAR EPIMERASE"/>
    <property type="match status" value="1"/>
</dbReference>
<dbReference type="Proteomes" id="UP000054985">
    <property type="component" value="Unassembled WGS sequence"/>
</dbReference>
<dbReference type="Gene3D" id="3.40.50.720">
    <property type="entry name" value="NAD(P)-binding Rossmann-like Domain"/>
    <property type="match status" value="1"/>
</dbReference>
<name>A0A378JVP7_9GAMM</name>
<keyword evidence="3" id="KW-0413">Isomerase</keyword>
<dbReference type="InterPro" id="IPR036291">
    <property type="entry name" value="NAD(P)-bd_dom_sf"/>
</dbReference>
<dbReference type="PANTHER" id="PTHR43245">
    <property type="entry name" value="BIFUNCTIONAL POLYMYXIN RESISTANCE PROTEIN ARNA"/>
    <property type="match status" value="1"/>
</dbReference>
<reference evidence="2 4" key="1">
    <citation type="submission" date="2015-11" db="EMBL/GenBank/DDBJ databases">
        <title>Genomic analysis of 38 Legionella species identifies large and diverse effector repertoires.</title>
        <authorList>
            <person name="Burstein D."/>
            <person name="Amaro F."/>
            <person name="Zusman T."/>
            <person name="Lifshitz Z."/>
            <person name="Cohen O."/>
            <person name="Gilbert J.A."/>
            <person name="Pupko T."/>
            <person name="Shuman H.A."/>
            <person name="Segal G."/>
        </authorList>
    </citation>
    <scope>NUCLEOTIDE SEQUENCE [LARGE SCALE GENOMIC DNA]</scope>
    <source>
        <strain evidence="2 4">ATCC 43877</strain>
    </source>
</reference>
<dbReference type="AlphaFoldDB" id="A0A378JVP7"/>
<dbReference type="InterPro" id="IPR050177">
    <property type="entry name" value="Lipid_A_modif_metabolic_enz"/>
</dbReference>
<dbReference type="SUPFAM" id="SSF51735">
    <property type="entry name" value="NAD(P)-binding Rossmann-fold domains"/>
    <property type="match status" value="1"/>
</dbReference>
<dbReference type="InterPro" id="IPR001509">
    <property type="entry name" value="Epimerase_deHydtase"/>
</dbReference>
<keyword evidence="4" id="KW-1185">Reference proteome</keyword>
<feature type="domain" description="NAD-dependent epimerase/dehydratase" evidence="1">
    <location>
        <begin position="4"/>
        <end position="216"/>
    </location>
</feature>
<reference evidence="3 5" key="2">
    <citation type="submission" date="2018-06" db="EMBL/GenBank/DDBJ databases">
        <authorList>
            <consortium name="Pathogen Informatics"/>
            <person name="Doyle S."/>
        </authorList>
    </citation>
    <scope>NUCLEOTIDE SEQUENCE [LARGE SCALE GENOMIC DNA]</scope>
    <source>
        <strain evidence="3 5">NCTC12239</strain>
    </source>
</reference>
<dbReference type="RefSeq" id="WP_028383497.1">
    <property type="nucleotide sequence ID" value="NZ_CAAAJG010000021.1"/>
</dbReference>
<dbReference type="GO" id="GO:0016853">
    <property type="term" value="F:isomerase activity"/>
    <property type="evidence" value="ECO:0007669"/>
    <property type="project" value="UniProtKB-KW"/>
</dbReference>
<protein>
    <submittedName>
        <fullName evidence="3">3-beta hydroxysteroid dehydrogenase/isomerase</fullName>
    </submittedName>
</protein>
<sequence>MHCLVTGSTGCLGMNLTRRLLEQGHDVLALGRNKLLGDQLNQMGAHFIPLDLKERDSLKTVATGVDVIFHCAALSSPWGTFKEFYEANVVATQNVIDATPYDARLVYVSSPSIYFDFKERYNIKEDALLPQTPANHYVKTKLLAESLIDEAYKAKQLRVITLRPRAIFGPYDRSIIPRILKSEKNGVLPIIGSGDNLIDITYVDNVVDGLILAAHADPRFFGNKYNLTNGEPKTLIAILDLLFNALKKPLTVRTVPYSKAHFLAQCLELIHSLPFIKKEPILTRYSAGVLNFGQTLNIDAAIRDLKYSPNVSIEQGFELYAKWSTSL</sequence>
<gene>
    <name evidence="2" type="ORF">Lmor_0661</name>
    <name evidence="3" type="ORF">NCTC12239_01601</name>
</gene>
<proteinExistence type="predicted"/>
<evidence type="ECO:0000313" key="5">
    <source>
        <dbReference type="Proteomes" id="UP000254040"/>
    </source>
</evidence>
<accession>A0A378JVP7</accession>
<dbReference type="Proteomes" id="UP000254040">
    <property type="component" value="Unassembled WGS sequence"/>
</dbReference>
<organism evidence="3 5">
    <name type="scientific">Legionella moravica</name>
    <dbReference type="NCBI Taxonomy" id="39962"/>
    <lineage>
        <taxon>Bacteria</taxon>
        <taxon>Pseudomonadati</taxon>
        <taxon>Pseudomonadota</taxon>
        <taxon>Gammaproteobacteria</taxon>
        <taxon>Legionellales</taxon>
        <taxon>Legionellaceae</taxon>
        <taxon>Legionella</taxon>
    </lineage>
</organism>
<dbReference type="EMBL" id="UGOG01000001">
    <property type="protein sequence ID" value="STX62664.1"/>
    <property type="molecule type" value="Genomic_DNA"/>
</dbReference>
<dbReference type="OrthoDB" id="9801056at2"/>
<evidence type="ECO:0000313" key="4">
    <source>
        <dbReference type="Proteomes" id="UP000054985"/>
    </source>
</evidence>
<dbReference type="EMBL" id="LNYN01000014">
    <property type="protein sequence ID" value="KTD35214.1"/>
    <property type="molecule type" value="Genomic_DNA"/>
</dbReference>
<evidence type="ECO:0000259" key="1">
    <source>
        <dbReference type="Pfam" id="PF01370"/>
    </source>
</evidence>
<evidence type="ECO:0000313" key="3">
    <source>
        <dbReference type="EMBL" id="STX62664.1"/>
    </source>
</evidence>
<dbReference type="Pfam" id="PF01370">
    <property type="entry name" value="Epimerase"/>
    <property type="match status" value="1"/>
</dbReference>
<evidence type="ECO:0000313" key="2">
    <source>
        <dbReference type="EMBL" id="KTD35214.1"/>
    </source>
</evidence>
<dbReference type="STRING" id="39962.Lmor_0661"/>